<keyword evidence="7" id="KW-1185">Reference proteome</keyword>
<dbReference type="SUPFAM" id="SSF56176">
    <property type="entry name" value="FAD-binding/transporter-associated domain-like"/>
    <property type="match status" value="1"/>
</dbReference>
<evidence type="ECO:0000256" key="4">
    <source>
        <dbReference type="ARBA" id="ARBA00023002"/>
    </source>
</evidence>
<comment type="cofactor">
    <cofactor evidence="1">
        <name>FAD</name>
        <dbReference type="ChEBI" id="CHEBI:57692"/>
    </cofactor>
</comment>
<dbReference type="Gene3D" id="3.30.465.10">
    <property type="match status" value="1"/>
</dbReference>
<dbReference type="Pfam" id="PF01565">
    <property type="entry name" value="FAD_binding_4"/>
    <property type="match status" value="1"/>
</dbReference>
<evidence type="ECO:0000256" key="1">
    <source>
        <dbReference type="ARBA" id="ARBA00001974"/>
    </source>
</evidence>
<reference evidence="6" key="2">
    <citation type="submission" date="2023-06" db="EMBL/GenBank/DDBJ databases">
        <authorList>
            <consortium name="Lawrence Berkeley National Laboratory"/>
            <person name="Haridas S."/>
            <person name="Hensen N."/>
            <person name="Bonometti L."/>
            <person name="Westerberg I."/>
            <person name="Brannstrom I.O."/>
            <person name="Guillou S."/>
            <person name="Cros-Aarteil S."/>
            <person name="Calhoun S."/>
            <person name="Kuo A."/>
            <person name="Mondo S."/>
            <person name="Pangilinan J."/>
            <person name="Riley R."/>
            <person name="Labutti K."/>
            <person name="Andreopoulos B."/>
            <person name="Lipzen A."/>
            <person name="Chen C."/>
            <person name="Yanf M."/>
            <person name="Daum C."/>
            <person name="Ng V."/>
            <person name="Clum A."/>
            <person name="Steindorff A."/>
            <person name="Ohm R."/>
            <person name="Martin F."/>
            <person name="Silar P."/>
            <person name="Natvig D."/>
            <person name="Lalanne C."/>
            <person name="Gautier V."/>
            <person name="Ament-Velasquez S.L."/>
            <person name="Kruys A."/>
            <person name="Hutchinson M.I."/>
            <person name="Powell A.J."/>
            <person name="Barry K."/>
            <person name="Miller A.N."/>
            <person name="Grigoriev I.V."/>
            <person name="Debuchy R."/>
            <person name="Gladieux P."/>
            <person name="Thoren M.H."/>
            <person name="Johannesson H."/>
        </authorList>
    </citation>
    <scope>NUCLEOTIDE SEQUENCE</scope>
    <source>
        <strain evidence="6">CBS 314.62</strain>
    </source>
</reference>
<dbReference type="InterPro" id="IPR036318">
    <property type="entry name" value="FAD-bd_PCMH-like_sf"/>
</dbReference>
<dbReference type="InterPro" id="IPR016164">
    <property type="entry name" value="FAD-linked_Oxase-like_C"/>
</dbReference>
<proteinExistence type="predicted"/>
<dbReference type="SUPFAM" id="SSF55103">
    <property type="entry name" value="FAD-linked oxidases, C-terminal domain"/>
    <property type="match status" value="1"/>
</dbReference>
<evidence type="ECO:0000313" key="7">
    <source>
        <dbReference type="Proteomes" id="UP001270362"/>
    </source>
</evidence>
<dbReference type="InterPro" id="IPR016167">
    <property type="entry name" value="FAD-bd_PCMH_sub1"/>
</dbReference>
<sequence length="525" mass="57943">MYNTANTTPRQLPPGLDLAKFQSFLSRAWDICGTENVDLQQLVRLANEFAVPIWPFSIGRNTGYGGTAPRVPGSVGIDLGKHMNKIIEVNEEGAFALVEPGVTCFSLNEHLVKTGLDQKLCLDVPDLGGGSIIGNAVERGVGYTPYGDHRMEIILPNGELVRTGMGALPDPDASPDLPPHEQPPNKCWQPFNYGFGPYHNGIFSQSNLGIVVVKMGIWAYMITFPRDDDLPKIVDIIRPLRLQMVLQNVPTLRNILLDAAVSAPKSSYTSETGPLSEAKMDEIAAGLDLGRWNFYGAVYGPEPVRNVLLTVIKGAFLSIPGSKFYQFYLPEDRKEPHSVLRTRAKTLQGIPAIDELRWVDWAPNGAHLFFSPISKISGKDANLQYEVTKRRCTEAGFDFIGTFTDGMREIHHIVCIVFNREVEEERLKARWLIRTLVKACAADGCGEYRTHLALMDQIANTYNFNDNALMKLNETVKNALDPNGILAPGKNGVWPRSYDKSEWVLGESEPWERAGAGAGAGSKSS</sequence>
<dbReference type="InterPro" id="IPR016171">
    <property type="entry name" value="Vanillyl_alc_oxidase_C-sub2"/>
</dbReference>
<dbReference type="GO" id="GO:0008720">
    <property type="term" value="F:D-lactate dehydrogenase (NAD+) activity"/>
    <property type="evidence" value="ECO:0007669"/>
    <property type="project" value="TreeGrafter"/>
</dbReference>
<dbReference type="Pfam" id="PF02913">
    <property type="entry name" value="FAD-oxidase_C"/>
    <property type="match status" value="1"/>
</dbReference>
<dbReference type="EMBL" id="JAULSO010000003">
    <property type="protein sequence ID" value="KAK3685206.1"/>
    <property type="molecule type" value="Genomic_DNA"/>
</dbReference>
<dbReference type="PANTHER" id="PTHR11748:SF114">
    <property type="entry name" value="ARYL-ALCOHOL OXIDASE VANILLYL-ALCOHOL OXIDASE (AFU_ORTHOLOGUE AFUA_3G09500)-RELATED"/>
    <property type="match status" value="1"/>
</dbReference>
<dbReference type="GO" id="GO:1903457">
    <property type="term" value="P:lactate catabolic process"/>
    <property type="evidence" value="ECO:0007669"/>
    <property type="project" value="TreeGrafter"/>
</dbReference>
<dbReference type="InterPro" id="IPR016166">
    <property type="entry name" value="FAD-bd_PCMH"/>
</dbReference>
<gene>
    <name evidence="6" type="ORF">B0T22DRAFT_500173</name>
</gene>
<dbReference type="Gene3D" id="3.30.43.10">
    <property type="entry name" value="Uridine Diphospho-n-acetylenolpyruvylglucosamine Reductase, domain 2"/>
    <property type="match status" value="1"/>
</dbReference>
<evidence type="ECO:0000259" key="5">
    <source>
        <dbReference type="PROSITE" id="PS51387"/>
    </source>
</evidence>
<dbReference type="GO" id="GO:0005739">
    <property type="term" value="C:mitochondrion"/>
    <property type="evidence" value="ECO:0007669"/>
    <property type="project" value="TreeGrafter"/>
</dbReference>
<evidence type="ECO:0000256" key="3">
    <source>
        <dbReference type="ARBA" id="ARBA00022827"/>
    </source>
</evidence>
<dbReference type="InterPro" id="IPR016169">
    <property type="entry name" value="FAD-bd_PCMH_sub2"/>
</dbReference>
<dbReference type="InterPro" id="IPR004113">
    <property type="entry name" value="FAD-bd_oxidored_4_C"/>
</dbReference>
<dbReference type="PROSITE" id="PS51387">
    <property type="entry name" value="FAD_PCMH"/>
    <property type="match status" value="1"/>
</dbReference>
<keyword evidence="3" id="KW-0274">FAD</keyword>
<dbReference type="InterPro" id="IPR016170">
    <property type="entry name" value="Cytok_DH_C_sf"/>
</dbReference>
<evidence type="ECO:0000256" key="2">
    <source>
        <dbReference type="ARBA" id="ARBA00022630"/>
    </source>
</evidence>
<evidence type="ECO:0000313" key="6">
    <source>
        <dbReference type="EMBL" id="KAK3685206.1"/>
    </source>
</evidence>
<dbReference type="GO" id="GO:0071949">
    <property type="term" value="F:FAD binding"/>
    <property type="evidence" value="ECO:0007669"/>
    <property type="project" value="InterPro"/>
</dbReference>
<keyword evidence="2" id="KW-0285">Flavoprotein</keyword>
<dbReference type="Proteomes" id="UP001270362">
    <property type="component" value="Unassembled WGS sequence"/>
</dbReference>
<dbReference type="GO" id="GO:0004458">
    <property type="term" value="F:D-lactate dehydrogenase (cytochrome) activity"/>
    <property type="evidence" value="ECO:0007669"/>
    <property type="project" value="TreeGrafter"/>
</dbReference>
<dbReference type="InterPro" id="IPR006094">
    <property type="entry name" value="Oxid_FAD_bind_N"/>
</dbReference>
<dbReference type="PANTHER" id="PTHR11748">
    <property type="entry name" value="D-LACTATE DEHYDROGENASE"/>
    <property type="match status" value="1"/>
</dbReference>
<dbReference type="AlphaFoldDB" id="A0AAE0X4R7"/>
<dbReference type="Gene3D" id="3.40.462.10">
    <property type="entry name" value="FAD-linked oxidases, C-terminal domain"/>
    <property type="match status" value="1"/>
</dbReference>
<keyword evidence="4" id="KW-0560">Oxidoreductase</keyword>
<protein>
    <submittedName>
        <fullName evidence="6">D-lactate dehydrogenase</fullName>
    </submittedName>
</protein>
<accession>A0AAE0X4R7</accession>
<reference evidence="6" key="1">
    <citation type="journal article" date="2023" name="Mol. Phylogenet. Evol.">
        <title>Genome-scale phylogeny and comparative genomics of the fungal order Sordariales.</title>
        <authorList>
            <person name="Hensen N."/>
            <person name="Bonometti L."/>
            <person name="Westerberg I."/>
            <person name="Brannstrom I.O."/>
            <person name="Guillou S."/>
            <person name="Cros-Aarteil S."/>
            <person name="Calhoun S."/>
            <person name="Haridas S."/>
            <person name="Kuo A."/>
            <person name="Mondo S."/>
            <person name="Pangilinan J."/>
            <person name="Riley R."/>
            <person name="LaButti K."/>
            <person name="Andreopoulos B."/>
            <person name="Lipzen A."/>
            <person name="Chen C."/>
            <person name="Yan M."/>
            <person name="Daum C."/>
            <person name="Ng V."/>
            <person name="Clum A."/>
            <person name="Steindorff A."/>
            <person name="Ohm R.A."/>
            <person name="Martin F."/>
            <person name="Silar P."/>
            <person name="Natvig D.O."/>
            <person name="Lalanne C."/>
            <person name="Gautier V."/>
            <person name="Ament-Velasquez S.L."/>
            <person name="Kruys A."/>
            <person name="Hutchinson M.I."/>
            <person name="Powell A.J."/>
            <person name="Barry K."/>
            <person name="Miller A.N."/>
            <person name="Grigoriev I.V."/>
            <person name="Debuchy R."/>
            <person name="Gladieux P."/>
            <person name="Hiltunen Thoren M."/>
            <person name="Johannesson H."/>
        </authorList>
    </citation>
    <scope>NUCLEOTIDE SEQUENCE</scope>
    <source>
        <strain evidence="6">CBS 314.62</strain>
    </source>
</reference>
<feature type="domain" description="FAD-binding PCMH-type" evidence="5">
    <location>
        <begin position="22"/>
        <end position="213"/>
    </location>
</feature>
<organism evidence="6 7">
    <name type="scientific">Podospora appendiculata</name>
    <dbReference type="NCBI Taxonomy" id="314037"/>
    <lineage>
        <taxon>Eukaryota</taxon>
        <taxon>Fungi</taxon>
        <taxon>Dikarya</taxon>
        <taxon>Ascomycota</taxon>
        <taxon>Pezizomycotina</taxon>
        <taxon>Sordariomycetes</taxon>
        <taxon>Sordariomycetidae</taxon>
        <taxon>Sordariales</taxon>
        <taxon>Podosporaceae</taxon>
        <taxon>Podospora</taxon>
    </lineage>
</organism>
<comment type="caution">
    <text evidence="6">The sequence shown here is derived from an EMBL/GenBank/DDBJ whole genome shotgun (WGS) entry which is preliminary data.</text>
</comment>
<dbReference type="Gene3D" id="1.10.45.10">
    <property type="entry name" value="Vanillyl-alcohol Oxidase, Chain A, domain 4"/>
    <property type="match status" value="1"/>
</dbReference>
<name>A0AAE0X4R7_9PEZI</name>